<protein>
    <submittedName>
        <fullName evidence="1">Uncharacterized protein</fullName>
    </submittedName>
</protein>
<dbReference type="Proteomes" id="UP000316759">
    <property type="component" value="Unassembled WGS sequence"/>
</dbReference>
<dbReference type="AlphaFoldDB" id="A0A504Y5E8"/>
<dbReference type="EMBL" id="SUNJ01015342">
    <property type="protein sequence ID" value="TPP55806.1"/>
    <property type="molecule type" value="Genomic_DNA"/>
</dbReference>
<comment type="caution">
    <text evidence="1">The sequence shown here is derived from an EMBL/GenBank/DDBJ whole genome shotgun (WGS) entry which is preliminary data.</text>
</comment>
<organism evidence="1 2">
    <name type="scientific">Fasciola gigantica</name>
    <name type="common">Giant liver fluke</name>
    <dbReference type="NCBI Taxonomy" id="46835"/>
    <lineage>
        <taxon>Eukaryota</taxon>
        <taxon>Metazoa</taxon>
        <taxon>Spiralia</taxon>
        <taxon>Lophotrochozoa</taxon>
        <taxon>Platyhelminthes</taxon>
        <taxon>Trematoda</taxon>
        <taxon>Digenea</taxon>
        <taxon>Plagiorchiida</taxon>
        <taxon>Echinostomata</taxon>
        <taxon>Echinostomatoidea</taxon>
        <taxon>Fasciolidae</taxon>
        <taxon>Fasciola</taxon>
    </lineage>
</organism>
<name>A0A504Y5E8_FASGI</name>
<keyword evidence="2" id="KW-1185">Reference proteome</keyword>
<sequence length="80" mass="9396">MMMMMMMLIVIMRRRRGMCMFKIKIVIMVMITMSRFLQSLTKSNKLCVLARMNQVIGDDKLSNRYEDNTSTLSRGSTPQH</sequence>
<accession>A0A504Y5E8</accession>
<evidence type="ECO:0000313" key="1">
    <source>
        <dbReference type="EMBL" id="TPP55806.1"/>
    </source>
</evidence>
<proteinExistence type="predicted"/>
<evidence type="ECO:0000313" key="2">
    <source>
        <dbReference type="Proteomes" id="UP000316759"/>
    </source>
</evidence>
<gene>
    <name evidence="1" type="ORF">FGIG_11373</name>
</gene>
<reference evidence="1 2" key="1">
    <citation type="submission" date="2019-04" db="EMBL/GenBank/DDBJ databases">
        <title>Annotation for the trematode Fasciola gigantica.</title>
        <authorList>
            <person name="Choi Y.-J."/>
        </authorList>
    </citation>
    <scope>NUCLEOTIDE SEQUENCE [LARGE SCALE GENOMIC DNA]</scope>
    <source>
        <strain evidence="1">Uganda_cow_1</strain>
    </source>
</reference>